<accession>A0ABS9MFS2</accession>
<evidence type="ECO:0000256" key="2">
    <source>
        <dbReference type="ARBA" id="ARBA00023125"/>
    </source>
</evidence>
<gene>
    <name evidence="6" type="ORF">L0P57_01665</name>
</gene>
<sequence length="294" mass="33148">MNNLLTARIQNKMTSFSKGQRLIAKYILEHYDKVAFMTAARLGATVGVSESTVVRFATEIGYTGYPELQQAMQEMIRNKLTSVQRMEVTANRIGDNDILDSVFNQDIDIIRRTMEETSHENFYKAADAISSARKIYILGARSSLALATFLSYYMHLLFENVLLVQSTSEGEIFEQMIRIDENDVVIGISFPRYSRKAVKAMNFARKRGAKVVAITDSTLSPLAEPADYLLLARSDIASIVDSYCAPLSLINALIVTIALKKSNEVKKVFQNLEDIWDEYGVYEKVDEHKSEPNV</sequence>
<dbReference type="InterPro" id="IPR009057">
    <property type="entry name" value="Homeodomain-like_sf"/>
</dbReference>
<dbReference type="SUPFAM" id="SSF46689">
    <property type="entry name" value="Homeodomain-like"/>
    <property type="match status" value="1"/>
</dbReference>
<feature type="domain" description="HTH rpiR-type" evidence="4">
    <location>
        <begin position="3"/>
        <end position="79"/>
    </location>
</feature>
<dbReference type="EMBL" id="JAKNHQ010000002">
    <property type="protein sequence ID" value="MCG4609654.1"/>
    <property type="molecule type" value="Genomic_DNA"/>
</dbReference>
<dbReference type="Pfam" id="PF01380">
    <property type="entry name" value="SIS"/>
    <property type="match status" value="1"/>
</dbReference>
<dbReference type="PANTHER" id="PTHR30514:SF18">
    <property type="entry name" value="RPIR-FAMILY TRANSCRIPTIONAL REGULATOR"/>
    <property type="match status" value="1"/>
</dbReference>
<dbReference type="Pfam" id="PF01418">
    <property type="entry name" value="HTH_6"/>
    <property type="match status" value="1"/>
</dbReference>
<feature type="domain" description="SIS" evidence="5">
    <location>
        <begin position="125"/>
        <end position="263"/>
    </location>
</feature>
<evidence type="ECO:0000313" key="6">
    <source>
        <dbReference type="EMBL" id="MCG4609654.1"/>
    </source>
</evidence>
<evidence type="ECO:0000259" key="4">
    <source>
        <dbReference type="PROSITE" id="PS51071"/>
    </source>
</evidence>
<dbReference type="Proteomes" id="UP001298681">
    <property type="component" value="Unassembled WGS sequence"/>
</dbReference>
<reference evidence="6 7" key="1">
    <citation type="submission" date="2022-01" db="EMBL/GenBank/DDBJ databases">
        <title>Collection of gut derived symbiotic bacterial strains cultured from healthy donors.</title>
        <authorList>
            <person name="Lin H."/>
            <person name="Kohout C."/>
            <person name="Waligurski E."/>
            <person name="Pamer E.G."/>
        </authorList>
    </citation>
    <scope>NUCLEOTIDE SEQUENCE [LARGE SCALE GENOMIC DNA]</scope>
    <source>
        <strain evidence="6 7">DFI.7.58</strain>
    </source>
</reference>
<evidence type="ECO:0000313" key="7">
    <source>
        <dbReference type="Proteomes" id="UP001298681"/>
    </source>
</evidence>
<dbReference type="SUPFAM" id="SSF53697">
    <property type="entry name" value="SIS domain"/>
    <property type="match status" value="1"/>
</dbReference>
<dbReference type="InterPro" id="IPR036388">
    <property type="entry name" value="WH-like_DNA-bd_sf"/>
</dbReference>
<proteinExistence type="predicted"/>
<dbReference type="CDD" id="cd05013">
    <property type="entry name" value="SIS_RpiR"/>
    <property type="match status" value="1"/>
</dbReference>
<dbReference type="PANTHER" id="PTHR30514">
    <property type="entry name" value="GLUCOKINASE"/>
    <property type="match status" value="1"/>
</dbReference>
<dbReference type="InterPro" id="IPR035472">
    <property type="entry name" value="RpiR-like_SIS"/>
</dbReference>
<evidence type="ECO:0000256" key="1">
    <source>
        <dbReference type="ARBA" id="ARBA00023015"/>
    </source>
</evidence>
<dbReference type="Gene3D" id="1.10.10.10">
    <property type="entry name" value="Winged helix-like DNA-binding domain superfamily/Winged helix DNA-binding domain"/>
    <property type="match status" value="1"/>
</dbReference>
<keyword evidence="3" id="KW-0804">Transcription</keyword>
<dbReference type="InterPro" id="IPR047640">
    <property type="entry name" value="RpiR-like"/>
</dbReference>
<evidence type="ECO:0000259" key="5">
    <source>
        <dbReference type="PROSITE" id="PS51464"/>
    </source>
</evidence>
<dbReference type="PROSITE" id="PS51464">
    <property type="entry name" value="SIS"/>
    <property type="match status" value="1"/>
</dbReference>
<dbReference type="RefSeq" id="WP_087229568.1">
    <property type="nucleotide sequence ID" value="NZ_JAKNHQ010000002.1"/>
</dbReference>
<keyword evidence="7" id="KW-1185">Reference proteome</keyword>
<organism evidence="6 7">
    <name type="scientific">Anaeromassilibacillus senegalensis</name>
    <dbReference type="NCBI Taxonomy" id="1673717"/>
    <lineage>
        <taxon>Bacteria</taxon>
        <taxon>Bacillati</taxon>
        <taxon>Bacillota</taxon>
        <taxon>Clostridia</taxon>
        <taxon>Eubacteriales</taxon>
        <taxon>Acutalibacteraceae</taxon>
        <taxon>Anaeromassilibacillus</taxon>
    </lineage>
</organism>
<dbReference type="InterPro" id="IPR001347">
    <property type="entry name" value="SIS_dom"/>
</dbReference>
<dbReference type="InterPro" id="IPR046348">
    <property type="entry name" value="SIS_dom_sf"/>
</dbReference>
<dbReference type="Gene3D" id="3.40.50.10490">
    <property type="entry name" value="Glucose-6-phosphate isomerase like protein, domain 1"/>
    <property type="match status" value="1"/>
</dbReference>
<keyword evidence="2" id="KW-0238">DNA-binding</keyword>
<dbReference type="PROSITE" id="PS51071">
    <property type="entry name" value="HTH_RPIR"/>
    <property type="match status" value="1"/>
</dbReference>
<dbReference type="InterPro" id="IPR000281">
    <property type="entry name" value="HTH_RpiR"/>
</dbReference>
<keyword evidence="1" id="KW-0805">Transcription regulation</keyword>
<comment type="caution">
    <text evidence="6">The sequence shown here is derived from an EMBL/GenBank/DDBJ whole genome shotgun (WGS) entry which is preliminary data.</text>
</comment>
<evidence type="ECO:0000256" key="3">
    <source>
        <dbReference type="ARBA" id="ARBA00023163"/>
    </source>
</evidence>
<name>A0ABS9MFS2_9FIRM</name>
<protein>
    <submittedName>
        <fullName evidence="6">MurR/RpiR family transcriptional regulator</fullName>
    </submittedName>
</protein>